<keyword evidence="2" id="KW-0865">Zymogen</keyword>
<dbReference type="InterPro" id="IPR038765">
    <property type="entry name" value="Papain-like_cys_pep_sf"/>
</dbReference>
<dbReference type="PANTHER" id="PTHR12411">
    <property type="entry name" value="CYSTEINE PROTEASE FAMILY C1-RELATED"/>
    <property type="match status" value="1"/>
</dbReference>
<keyword evidence="6" id="KW-1185">Reference proteome</keyword>
<dbReference type="AlphaFoldDB" id="A0AAU9IEY7"/>
<dbReference type="GO" id="GO:0008234">
    <property type="term" value="F:cysteine-type peptidase activity"/>
    <property type="evidence" value="ECO:0007669"/>
    <property type="project" value="InterPro"/>
</dbReference>
<evidence type="ECO:0000313" key="6">
    <source>
        <dbReference type="Proteomes" id="UP001162131"/>
    </source>
</evidence>
<protein>
    <recommendedName>
        <fullName evidence="4">Peptidase C1A papain C-terminal domain-containing protein</fullName>
    </recommendedName>
</protein>
<dbReference type="SMART" id="SM00645">
    <property type="entry name" value="Pept_C1"/>
    <property type="match status" value="1"/>
</dbReference>
<comment type="similarity">
    <text evidence="1">Belongs to the peptidase C1 family.</text>
</comment>
<accession>A0AAU9IEY7</accession>
<dbReference type="Pfam" id="PF00112">
    <property type="entry name" value="Peptidase_C1"/>
    <property type="match status" value="1"/>
</dbReference>
<dbReference type="EMBL" id="CAJZBQ010000011">
    <property type="protein sequence ID" value="CAG9313969.1"/>
    <property type="molecule type" value="Genomic_DNA"/>
</dbReference>
<dbReference type="InterPro" id="IPR013128">
    <property type="entry name" value="Peptidase_C1A"/>
</dbReference>
<organism evidence="5 6">
    <name type="scientific">Blepharisma stoltei</name>
    <dbReference type="NCBI Taxonomy" id="1481888"/>
    <lineage>
        <taxon>Eukaryota</taxon>
        <taxon>Sar</taxon>
        <taxon>Alveolata</taxon>
        <taxon>Ciliophora</taxon>
        <taxon>Postciliodesmatophora</taxon>
        <taxon>Heterotrichea</taxon>
        <taxon>Heterotrichida</taxon>
        <taxon>Blepharismidae</taxon>
        <taxon>Blepharisma</taxon>
    </lineage>
</organism>
<proteinExistence type="inferred from homology"/>
<evidence type="ECO:0000256" key="1">
    <source>
        <dbReference type="ARBA" id="ARBA00008455"/>
    </source>
</evidence>
<sequence>MKYLLFLSIFALALSGPAVKPTDPELIAMQEMVDEINRVQDSWTASTDWLSQVTIAKAKSKLLTSEPKPRMFPEKDWGTLLDYLSIPASFDSRQQWPNCIHPVQNDEGCDGGWAYSATGVLADRFCIATNGTVNVVLSPGFLLVCIIDPVVMNCNGGTADAAWQFLVESGTVTEKCVPYHIWSAEDPCPNHCNNLSKFVYYKAAYMQTYAGPSSMQAAILAGGPIETTLKVYEDLLTYKGGIYKHVTGKYIGMSSVKVIGWGNQNGTNYWIAQNVLGTLWGQKGYLWIAFGQCQVDTEAVAGAPYPII</sequence>
<feature type="chain" id="PRO_5043493766" description="Peptidase C1A papain C-terminal domain-containing protein" evidence="3">
    <location>
        <begin position="16"/>
        <end position="308"/>
    </location>
</feature>
<comment type="caution">
    <text evidence="5">The sequence shown here is derived from an EMBL/GenBank/DDBJ whole genome shotgun (WGS) entry which is preliminary data.</text>
</comment>
<dbReference type="Gene3D" id="3.90.70.10">
    <property type="entry name" value="Cysteine proteinases"/>
    <property type="match status" value="1"/>
</dbReference>
<keyword evidence="3" id="KW-0732">Signal</keyword>
<dbReference type="InterPro" id="IPR000668">
    <property type="entry name" value="Peptidase_C1A_C"/>
</dbReference>
<evidence type="ECO:0000256" key="2">
    <source>
        <dbReference type="ARBA" id="ARBA00023145"/>
    </source>
</evidence>
<evidence type="ECO:0000259" key="4">
    <source>
        <dbReference type="SMART" id="SM00645"/>
    </source>
</evidence>
<evidence type="ECO:0000256" key="3">
    <source>
        <dbReference type="SAM" id="SignalP"/>
    </source>
</evidence>
<dbReference type="Proteomes" id="UP001162131">
    <property type="component" value="Unassembled WGS sequence"/>
</dbReference>
<dbReference type="GO" id="GO:0006508">
    <property type="term" value="P:proteolysis"/>
    <property type="evidence" value="ECO:0007669"/>
    <property type="project" value="InterPro"/>
</dbReference>
<reference evidence="5" key="1">
    <citation type="submission" date="2021-09" db="EMBL/GenBank/DDBJ databases">
        <authorList>
            <consortium name="AG Swart"/>
            <person name="Singh M."/>
            <person name="Singh A."/>
            <person name="Seah K."/>
            <person name="Emmerich C."/>
        </authorList>
    </citation>
    <scope>NUCLEOTIDE SEQUENCE</scope>
    <source>
        <strain evidence="5">ATCC30299</strain>
    </source>
</reference>
<gene>
    <name evidence="5" type="ORF">BSTOLATCC_MIC9770</name>
</gene>
<feature type="domain" description="Peptidase C1A papain C-terminal" evidence="4">
    <location>
        <begin position="86"/>
        <end position="303"/>
    </location>
</feature>
<name>A0AAU9IEY7_9CILI</name>
<dbReference type="SUPFAM" id="SSF54001">
    <property type="entry name" value="Cysteine proteinases"/>
    <property type="match status" value="1"/>
</dbReference>
<feature type="signal peptide" evidence="3">
    <location>
        <begin position="1"/>
        <end position="15"/>
    </location>
</feature>
<evidence type="ECO:0000313" key="5">
    <source>
        <dbReference type="EMBL" id="CAG9313969.1"/>
    </source>
</evidence>